<dbReference type="Pfam" id="PF00635">
    <property type="entry name" value="Motile_Sperm"/>
    <property type="match status" value="1"/>
</dbReference>
<dbReference type="GO" id="GO:0061817">
    <property type="term" value="P:endoplasmic reticulum-plasma membrane tethering"/>
    <property type="evidence" value="ECO:0007669"/>
    <property type="project" value="TreeGrafter"/>
</dbReference>
<dbReference type="PANTHER" id="PTHR10809">
    <property type="entry name" value="VESICLE-ASSOCIATED MEMBRANE PROTEIN-ASSOCIATED PROTEIN"/>
    <property type="match status" value="1"/>
</dbReference>
<dbReference type="PROSITE" id="PS50202">
    <property type="entry name" value="MSP"/>
    <property type="match status" value="1"/>
</dbReference>
<feature type="region of interest" description="Disordered" evidence="2">
    <location>
        <begin position="306"/>
        <end position="326"/>
    </location>
</feature>
<feature type="compositionally biased region" description="Basic and acidic residues" evidence="2">
    <location>
        <begin position="12"/>
        <end position="25"/>
    </location>
</feature>
<sequence>MLVAKSTSDTRVTQEKGAHHAKTQDKGVCSKASQAITTALEVVRESNSAEEVASTGTSSSALSTAVSSASSSLSSSSLSGSSPLGGNRGGWKGMSLCQRPLWQQQNTHHPIGMRHVQPAQASSLSGHLYPPADLPSVAATDIEISATSRILKALLVSRRRLRFEPSNKLYFPYEPGKQSTSAVRIRNISRSNVAFKFQTTAPKSCFMRPPTGVLSPGEAIIATVVKFIELPKSVEQGVQVPLKRRTRDKFKIVSLKIHEDLEFTPELFEEHRQNVAVEQILQVVLLDPKQPSSQLERLKVLMSEADSAQEAQSKSSKNQKPNNIHDVSVLEEWKQRKLARQQTK</sequence>
<evidence type="ECO:0000313" key="5">
    <source>
        <dbReference type="Proteomes" id="UP000886520"/>
    </source>
</evidence>
<dbReference type="GO" id="GO:0005789">
    <property type="term" value="C:endoplasmic reticulum membrane"/>
    <property type="evidence" value="ECO:0007669"/>
    <property type="project" value="InterPro"/>
</dbReference>
<protein>
    <recommendedName>
        <fullName evidence="3">MSP domain-containing protein</fullName>
    </recommendedName>
</protein>
<dbReference type="GO" id="GO:0090158">
    <property type="term" value="P:endoplasmic reticulum membrane organization"/>
    <property type="evidence" value="ECO:0007669"/>
    <property type="project" value="TreeGrafter"/>
</dbReference>
<gene>
    <name evidence="4" type="ORF">GOP47_0021579</name>
</gene>
<comment type="caution">
    <text evidence="4">The sequence shown here is derived from an EMBL/GenBank/DDBJ whole genome shotgun (WGS) entry which is preliminary data.</text>
</comment>
<dbReference type="InterPro" id="IPR016763">
    <property type="entry name" value="VAP"/>
</dbReference>
<dbReference type="EMBL" id="JABFUD020000021">
    <property type="protein sequence ID" value="KAI5063032.1"/>
    <property type="molecule type" value="Genomic_DNA"/>
</dbReference>
<accession>A0A9D4U828</accession>
<proteinExistence type="inferred from homology"/>
<dbReference type="InterPro" id="IPR013783">
    <property type="entry name" value="Ig-like_fold"/>
</dbReference>
<dbReference type="SUPFAM" id="SSF49354">
    <property type="entry name" value="PapD-like"/>
    <property type="match status" value="1"/>
</dbReference>
<evidence type="ECO:0000259" key="3">
    <source>
        <dbReference type="PROSITE" id="PS50202"/>
    </source>
</evidence>
<dbReference type="Gene3D" id="2.60.40.10">
    <property type="entry name" value="Immunoglobulins"/>
    <property type="match status" value="1"/>
</dbReference>
<dbReference type="Proteomes" id="UP000886520">
    <property type="component" value="Chromosome 21"/>
</dbReference>
<keyword evidence="5" id="KW-1185">Reference proteome</keyword>
<feature type="region of interest" description="Disordered" evidence="2">
    <location>
        <begin position="1"/>
        <end position="30"/>
    </location>
</feature>
<dbReference type="InterPro" id="IPR008962">
    <property type="entry name" value="PapD-like_sf"/>
</dbReference>
<reference evidence="4" key="1">
    <citation type="submission" date="2021-01" db="EMBL/GenBank/DDBJ databases">
        <title>Adiantum capillus-veneris genome.</title>
        <authorList>
            <person name="Fang Y."/>
            <person name="Liao Q."/>
        </authorList>
    </citation>
    <scope>NUCLEOTIDE SEQUENCE</scope>
    <source>
        <strain evidence="4">H3</strain>
        <tissue evidence="4">Leaf</tissue>
    </source>
</reference>
<comment type="similarity">
    <text evidence="1">Belongs to the VAMP-associated protein (VAP) (TC 9.B.17) family.</text>
</comment>
<dbReference type="InterPro" id="IPR000535">
    <property type="entry name" value="MSP_dom"/>
</dbReference>
<feature type="compositionally biased region" description="Polar residues" evidence="2">
    <location>
        <begin position="309"/>
        <end position="322"/>
    </location>
</feature>
<dbReference type="OrthoDB" id="10339344at2759"/>
<dbReference type="PANTHER" id="PTHR10809:SF58">
    <property type="entry name" value="VESICLE-ASSOCIATED PROTEIN 4-2"/>
    <property type="match status" value="1"/>
</dbReference>
<dbReference type="AlphaFoldDB" id="A0A9D4U828"/>
<feature type="compositionally biased region" description="Polar residues" evidence="2">
    <location>
        <begin position="1"/>
        <end position="11"/>
    </location>
</feature>
<evidence type="ECO:0000256" key="1">
    <source>
        <dbReference type="ARBA" id="ARBA00008932"/>
    </source>
</evidence>
<feature type="domain" description="MSP" evidence="3">
    <location>
        <begin position="160"/>
        <end position="286"/>
    </location>
</feature>
<evidence type="ECO:0000313" key="4">
    <source>
        <dbReference type="EMBL" id="KAI5063032.1"/>
    </source>
</evidence>
<dbReference type="GO" id="GO:0005886">
    <property type="term" value="C:plasma membrane"/>
    <property type="evidence" value="ECO:0007669"/>
    <property type="project" value="TreeGrafter"/>
</dbReference>
<organism evidence="4 5">
    <name type="scientific">Adiantum capillus-veneris</name>
    <name type="common">Maidenhair fern</name>
    <dbReference type="NCBI Taxonomy" id="13818"/>
    <lineage>
        <taxon>Eukaryota</taxon>
        <taxon>Viridiplantae</taxon>
        <taxon>Streptophyta</taxon>
        <taxon>Embryophyta</taxon>
        <taxon>Tracheophyta</taxon>
        <taxon>Polypodiopsida</taxon>
        <taxon>Polypodiidae</taxon>
        <taxon>Polypodiales</taxon>
        <taxon>Pteridineae</taxon>
        <taxon>Pteridaceae</taxon>
        <taxon>Vittarioideae</taxon>
        <taxon>Adiantum</taxon>
    </lineage>
</organism>
<name>A0A9D4U828_ADICA</name>
<evidence type="ECO:0000256" key="2">
    <source>
        <dbReference type="SAM" id="MobiDB-lite"/>
    </source>
</evidence>